<organism evidence="1 2">
    <name type="scientific">Leptolyngbya iicbica LK</name>
    <dbReference type="NCBI Taxonomy" id="2294035"/>
    <lineage>
        <taxon>Bacteria</taxon>
        <taxon>Bacillati</taxon>
        <taxon>Cyanobacteriota</taxon>
        <taxon>Cyanophyceae</taxon>
        <taxon>Leptolyngbyales</taxon>
        <taxon>Leptolyngbyaceae</taxon>
        <taxon>Leptolyngbya group</taxon>
        <taxon>Leptolyngbya</taxon>
        <taxon>Leptolyngbya iicbica</taxon>
    </lineage>
</organism>
<dbReference type="RefSeq" id="WP_130199575.1">
    <property type="nucleotide sequence ID" value="NZ_QVFV01000012.1"/>
</dbReference>
<dbReference type="Pfam" id="PF11209">
    <property type="entry name" value="LmeA"/>
    <property type="match status" value="1"/>
</dbReference>
<name>A0A4V2E1P1_9CYAN</name>
<dbReference type="AlphaFoldDB" id="A0A4V2E1P1"/>
<dbReference type="Proteomes" id="UP000292459">
    <property type="component" value="Unassembled WGS sequence"/>
</dbReference>
<gene>
    <name evidence="1" type="ORF">DYY88_23235</name>
</gene>
<dbReference type="EMBL" id="QVFV01000012">
    <property type="protein sequence ID" value="RZM74712.1"/>
    <property type="molecule type" value="Genomic_DNA"/>
</dbReference>
<dbReference type="OrthoDB" id="460303at2"/>
<keyword evidence="2" id="KW-1185">Reference proteome</keyword>
<evidence type="ECO:0000313" key="1">
    <source>
        <dbReference type="EMBL" id="RZM74712.1"/>
    </source>
</evidence>
<comment type="caution">
    <text evidence="1">The sequence shown here is derived from an EMBL/GenBank/DDBJ whole genome shotgun (WGS) entry which is preliminary data.</text>
</comment>
<sequence>MEKASSTQPRGSRMISRVLPPAIRFWLTTQLDHVENLQFEVQGRDREILSGHIPEIALSAQKAIYQGIHLSQATVTASGIRVNLGQVIRRKPLRLLAPFPIHGAVELTEADFNDSLQSPLLGEGLYDFLQLLARSQPEAAPLQAVLDSLPDRTVHTHYQAEAAIQADQVILRLQPKVPTVAAIAISTQLSIRDGHRLCLDNPHWLADETSTAPTSIPLSDLHGFEIDLGDEVTLIDCQVADQKLKLSGTVRVLPTEPETAD</sequence>
<reference evidence="1 2" key="1">
    <citation type="submission" date="2018-11" db="EMBL/GenBank/DDBJ databases">
        <title>Whole genome sequencing of an environmental sample.</title>
        <authorList>
            <person name="Sarangi A.N."/>
            <person name="Singh D."/>
            <person name="Tripathy S."/>
        </authorList>
    </citation>
    <scope>NUCLEOTIDE SEQUENCE [LARGE SCALE GENOMIC DNA]</scope>
    <source>
        <strain evidence="1 2">Lakshadweep</strain>
    </source>
</reference>
<accession>A0A4V2E1P1</accession>
<protein>
    <submittedName>
        <fullName evidence="1">DUF2993 domain-containing protein</fullName>
    </submittedName>
</protein>
<proteinExistence type="predicted"/>
<evidence type="ECO:0000313" key="2">
    <source>
        <dbReference type="Proteomes" id="UP000292459"/>
    </source>
</evidence>
<dbReference type="InterPro" id="IPR021373">
    <property type="entry name" value="DUF2993"/>
</dbReference>